<organism evidence="1 2">
    <name type="scientific">Hepatospora eriocheir</name>
    <dbReference type="NCBI Taxonomy" id="1081669"/>
    <lineage>
        <taxon>Eukaryota</taxon>
        <taxon>Fungi</taxon>
        <taxon>Fungi incertae sedis</taxon>
        <taxon>Microsporidia</taxon>
        <taxon>Hepatosporidae</taxon>
        <taxon>Hepatospora</taxon>
    </lineage>
</organism>
<evidence type="ECO:0000313" key="1">
    <source>
        <dbReference type="EMBL" id="ORD97975.1"/>
    </source>
</evidence>
<dbReference type="VEuPathDB" id="MicrosporidiaDB:A0H76_2634"/>
<protein>
    <submittedName>
        <fullName evidence="1">Uncharacterized protein</fullName>
    </submittedName>
</protein>
<gene>
    <name evidence="1" type="ORF">HERIO_155</name>
</gene>
<dbReference type="EMBL" id="LVKB01000004">
    <property type="protein sequence ID" value="ORD97975.1"/>
    <property type="molecule type" value="Genomic_DNA"/>
</dbReference>
<dbReference type="Pfam" id="PF17024">
    <property type="entry name" value="DMAP1_like"/>
    <property type="match status" value="1"/>
</dbReference>
<sequence length="139" mass="16726">MNKNLNKILILIRKINKMEQKKLLKEYLNILKNIKRIKKNRSDLLNKVHWEFENHNFDLFENRESKISKYLIKKREYTGSFLGSSLGFTKMNYESKHNIILSQFNLEKKPTVCSARNSLAYETLKRLIIILYEMIDKKN</sequence>
<keyword evidence="2" id="KW-1185">Reference proteome</keyword>
<name>A0A1X0QE76_9MICR</name>
<reference evidence="1 2" key="1">
    <citation type="journal article" date="2017" name="Environ. Microbiol.">
        <title>Decay of the glycolytic pathway and adaptation to intranuclear parasitism within Enterocytozoonidae microsporidia.</title>
        <authorList>
            <person name="Wiredu Boakye D."/>
            <person name="Jaroenlak P."/>
            <person name="Prachumwat A."/>
            <person name="Williams T.A."/>
            <person name="Bateman K.S."/>
            <person name="Itsathitphaisarn O."/>
            <person name="Sritunyalucksana K."/>
            <person name="Paszkiewicz K.H."/>
            <person name="Moore K.A."/>
            <person name="Stentiford G.D."/>
            <person name="Williams B.A."/>
        </authorList>
    </citation>
    <scope>NUCLEOTIDE SEQUENCE [LARGE SCALE GENOMIC DNA]</scope>
    <source>
        <strain evidence="1 2">GB1</strain>
    </source>
</reference>
<accession>A0A1X0QE76</accession>
<comment type="caution">
    <text evidence="1">The sequence shown here is derived from an EMBL/GenBank/DDBJ whole genome shotgun (WGS) entry which is preliminary data.</text>
</comment>
<dbReference type="AlphaFoldDB" id="A0A1X0QE76"/>
<evidence type="ECO:0000313" key="2">
    <source>
        <dbReference type="Proteomes" id="UP000192356"/>
    </source>
</evidence>
<proteinExistence type="predicted"/>
<dbReference type="Proteomes" id="UP000192356">
    <property type="component" value="Unassembled WGS sequence"/>
</dbReference>
<dbReference type="VEuPathDB" id="MicrosporidiaDB:HERIO_155"/>
<dbReference type="InterPro" id="IPR031504">
    <property type="entry name" value="DMAP1-like"/>
</dbReference>